<keyword evidence="4" id="KW-0235">DNA replication</keyword>
<dbReference type="Gene3D" id="3.20.20.140">
    <property type="entry name" value="Metal-dependent hydrolases"/>
    <property type="match status" value="1"/>
</dbReference>
<dbReference type="InterPro" id="IPR004013">
    <property type="entry name" value="PHP_dom"/>
</dbReference>
<dbReference type="EMBL" id="AP022325">
    <property type="protein sequence ID" value="BBU47713.1"/>
    <property type="molecule type" value="Genomic_DNA"/>
</dbReference>
<dbReference type="SUPFAM" id="SSF89550">
    <property type="entry name" value="PHP domain-like"/>
    <property type="match status" value="1"/>
</dbReference>
<dbReference type="InterPro" id="IPR040982">
    <property type="entry name" value="DNA_pol3_finger"/>
</dbReference>
<dbReference type="EC" id="2.7.7.7" evidence="1"/>
<organism evidence="8 9">
    <name type="scientific">Mycoplasmopsis felis</name>
    <dbReference type="NCBI Taxonomy" id="33923"/>
    <lineage>
        <taxon>Bacteria</taxon>
        <taxon>Bacillati</taxon>
        <taxon>Mycoplasmatota</taxon>
        <taxon>Mycoplasmoidales</taxon>
        <taxon>Metamycoplasmataceae</taxon>
        <taxon>Mycoplasmopsis</taxon>
    </lineage>
</organism>
<dbReference type="Gene3D" id="1.10.10.1600">
    <property type="entry name" value="Bacterial DNA polymerase III alpha subunit, thumb domain"/>
    <property type="match status" value="1"/>
</dbReference>
<sequence length="981" mass="113961">MREKIFLHTNTEYSFLNSTIKVQDLLNESKKRNQKYITLTDYQNFYALQYYWEFLDEYNFIPIIGVEVDLRENFRVILIAKNNNGLKFLFKLITNVSQKETPSFYDLENPDIYMIDHQELGSQIKGIELLKVPNNFYLNNKKKQHIKTVYAPVKRILNYEDNEILPLLKHISNPNQENIIYSEYFNDEEFSDLDEEVYENMLNIVSNINISRPSSEIKLPKFSNNNKEILSKKILGKKFKELLKHYDEKIVLERIKKEIKVIDELGFMDYFLIIHDAIAYAKSNNINIGPGRGSASGSLVSYLLDITTINPLEFDLLFERFLNTERISMPDIDIDIQDTRRDEVFEYLKNKYGSSHFGLISTFQTLATKNSIRDVAKYLTDKNILNLSKPEVDKVCASISIKDLSLTYAYENNSKYRLIISKYPKLHELASKIEGFPRQVGIHAAGVVLCNSELNQLVPTHYSDNGYQQIQMTMNYLERYGLIKIDFLGLKNLTFIQGIENQLPSSRHFDYIMNDSYSLFNDQLTFNLLNQQYTDGIFQLESPQMRATIKQVNVDSFDDIYAIISLFRPGPAAYIKEYANNKKDPSQIIKIHPLYDEIVKPTFGIIVYQEQIMQIVQKVANMNFNQADTFRRAISKKDDKYLKIHKDTFFEGGLKNGLSYDKLQEIYSKIEKFANYGFNKSHAVAYALISYKMAYYKSRYPLIFYKSLLSDASADLDNIKRYSNEAYETNILVKAPDINISTNQAEISEKDIYLPLVMIKGIGTVAVSKIINERNNNGLFKNFISSCLRLRDVGIGESILEILIKAGTFRTFGNVVELLNVLPTINEFYNTYLLIKKRNSNSENHSIMNYIKDENIELIQIPELENNVELQEKYELQYLGGKYTTDNKEYLKKLKERGIPCLMNLNENLTWLKVDFIKANYGTKPNHTKVKLKDSSGSITANGWNTKIEQLINIEPKKIIVYIGKNKGFYVIKDFKEVINE</sequence>
<evidence type="ECO:0000256" key="4">
    <source>
        <dbReference type="ARBA" id="ARBA00022705"/>
    </source>
</evidence>
<evidence type="ECO:0000313" key="9">
    <source>
        <dbReference type="Proteomes" id="UP000464317"/>
    </source>
</evidence>
<dbReference type="InterPro" id="IPR041931">
    <property type="entry name" value="DNA_pol3_alpha_thumb_dom"/>
</dbReference>
<dbReference type="RefSeq" id="WP_161553172.1">
    <property type="nucleotide sequence ID" value="NZ_AP022325.1"/>
</dbReference>
<dbReference type="GO" id="GO:0006260">
    <property type="term" value="P:DNA replication"/>
    <property type="evidence" value="ECO:0007669"/>
    <property type="project" value="UniProtKB-KW"/>
</dbReference>
<accession>A0A809SID6</accession>
<dbReference type="Pfam" id="PF07733">
    <property type="entry name" value="DNA_pol3_alpha"/>
    <property type="match status" value="1"/>
</dbReference>
<dbReference type="GO" id="GO:0008408">
    <property type="term" value="F:3'-5' exonuclease activity"/>
    <property type="evidence" value="ECO:0007669"/>
    <property type="project" value="InterPro"/>
</dbReference>
<dbReference type="InterPro" id="IPR004805">
    <property type="entry name" value="DnaE2/DnaE/PolC"/>
</dbReference>
<dbReference type="InterPro" id="IPR011708">
    <property type="entry name" value="DNA_pol3_alpha_NTPase_dom"/>
</dbReference>
<evidence type="ECO:0000256" key="3">
    <source>
        <dbReference type="ARBA" id="ARBA00022695"/>
    </source>
</evidence>
<feature type="domain" description="Polymerase/histidinol phosphatase N-terminal" evidence="7">
    <location>
        <begin position="5"/>
        <end position="72"/>
    </location>
</feature>
<dbReference type="InterPro" id="IPR016195">
    <property type="entry name" value="Pol/histidinol_Pase-like"/>
</dbReference>
<keyword evidence="3" id="KW-0548">Nucleotidyltransferase</keyword>
<evidence type="ECO:0000256" key="1">
    <source>
        <dbReference type="ARBA" id="ARBA00012417"/>
    </source>
</evidence>
<dbReference type="KEGG" id="mfel:JPM2_4060"/>
<dbReference type="NCBIfam" id="TIGR00594">
    <property type="entry name" value="polc"/>
    <property type="match status" value="1"/>
</dbReference>
<evidence type="ECO:0000256" key="6">
    <source>
        <dbReference type="ARBA" id="ARBA00049244"/>
    </source>
</evidence>
<dbReference type="PANTHER" id="PTHR32294:SF0">
    <property type="entry name" value="DNA POLYMERASE III SUBUNIT ALPHA"/>
    <property type="match status" value="1"/>
</dbReference>
<dbReference type="Gene3D" id="1.10.150.870">
    <property type="match status" value="1"/>
</dbReference>
<dbReference type="PANTHER" id="PTHR32294">
    <property type="entry name" value="DNA POLYMERASE III SUBUNIT ALPHA"/>
    <property type="match status" value="1"/>
</dbReference>
<evidence type="ECO:0000256" key="5">
    <source>
        <dbReference type="ARBA" id="ARBA00022932"/>
    </source>
</evidence>
<comment type="catalytic activity">
    <reaction evidence="6">
        <text>DNA(n) + a 2'-deoxyribonucleoside 5'-triphosphate = DNA(n+1) + diphosphate</text>
        <dbReference type="Rhea" id="RHEA:22508"/>
        <dbReference type="Rhea" id="RHEA-COMP:17339"/>
        <dbReference type="Rhea" id="RHEA-COMP:17340"/>
        <dbReference type="ChEBI" id="CHEBI:33019"/>
        <dbReference type="ChEBI" id="CHEBI:61560"/>
        <dbReference type="ChEBI" id="CHEBI:173112"/>
        <dbReference type="EC" id="2.7.7.7"/>
    </reaction>
</comment>
<dbReference type="Proteomes" id="UP000464317">
    <property type="component" value="Chromosome"/>
</dbReference>
<dbReference type="InterPro" id="IPR029460">
    <property type="entry name" value="DNAPol_HHH"/>
</dbReference>
<evidence type="ECO:0000259" key="7">
    <source>
        <dbReference type="SMART" id="SM00481"/>
    </source>
</evidence>
<keyword evidence="9" id="KW-1185">Reference proteome</keyword>
<name>A0A809SID6_9BACT</name>
<dbReference type="AlphaFoldDB" id="A0A809SID6"/>
<reference evidence="8 9" key="1">
    <citation type="submission" date="2020-01" db="EMBL/GenBank/DDBJ databases">
        <title>Complete genome sequence of Mycoplasma felis strain Myco-2.</title>
        <authorList>
            <person name="Kinoshita Y."/>
            <person name="Niwa H."/>
            <person name="Uchida-Fujii E."/>
            <person name="Nukada T."/>
        </authorList>
    </citation>
    <scope>NUCLEOTIDE SEQUENCE [LARGE SCALE GENOMIC DNA]</scope>
    <source>
        <strain evidence="8 9">Myco-2</strain>
    </source>
</reference>
<dbReference type="Pfam" id="PF17657">
    <property type="entry name" value="DNA_pol3_finger"/>
    <property type="match status" value="1"/>
</dbReference>
<dbReference type="SMART" id="SM00481">
    <property type="entry name" value="POLIIIAc"/>
    <property type="match status" value="1"/>
</dbReference>
<dbReference type="InterPro" id="IPR003141">
    <property type="entry name" value="Pol/His_phosphatase_N"/>
</dbReference>
<evidence type="ECO:0000256" key="2">
    <source>
        <dbReference type="ARBA" id="ARBA00022679"/>
    </source>
</evidence>
<gene>
    <name evidence="8" type="ORF">JPM2_4060</name>
</gene>
<keyword evidence="2" id="KW-0808">Transferase</keyword>
<evidence type="ECO:0000313" key="8">
    <source>
        <dbReference type="EMBL" id="BBU47713.1"/>
    </source>
</evidence>
<dbReference type="Pfam" id="PF02811">
    <property type="entry name" value="PHP"/>
    <property type="match status" value="1"/>
</dbReference>
<protein>
    <recommendedName>
        <fullName evidence="1">DNA-directed DNA polymerase</fullName>
        <ecNumber evidence="1">2.7.7.7</ecNumber>
    </recommendedName>
</protein>
<proteinExistence type="predicted"/>
<dbReference type="Pfam" id="PF14579">
    <property type="entry name" value="HHH_6"/>
    <property type="match status" value="1"/>
</dbReference>
<dbReference type="GO" id="GO:0003887">
    <property type="term" value="F:DNA-directed DNA polymerase activity"/>
    <property type="evidence" value="ECO:0007669"/>
    <property type="project" value="UniProtKB-KW"/>
</dbReference>
<keyword evidence="5 8" id="KW-0239">DNA-directed DNA polymerase</keyword>